<evidence type="ECO:0000256" key="1">
    <source>
        <dbReference type="SAM" id="MobiDB-lite"/>
    </source>
</evidence>
<dbReference type="OrthoDB" id="10569017at2759"/>
<evidence type="ECO:0000313" key="3">
    <source>
        <dbReference type="Proteomes" id="UP000799438"/>
    </source>
</evidence>
<reference evidence="2" key="1">
    <citation type="journal article" date="2020" name="Stud. Mycol.">
        <title>101 Dothideomycetes genomes: a test case for predicting lifestyles and emergence of pathogens.</title>
        <authorList>
            <person name="Haridas S."/>
            <person name="Albert R."/>
            <person name="Binder M."/>
            <person name="Bloem J."/>
            <person name="Labutti K."/>
            <person name="Salamov A."/>
            <person name="Andreopoulos B."/>
            <person name="Baker S."/>
            <person name="Barry K."/>
            <person name="Bills G."/>
            <person name="Bluhm B."/>
            <person name="Cannon C."/>
            <person name="Castanera R."/>
            <person name="Culley D."/>
            <person name="Daum C."/>
            <person name="Ezra D."/>
            <person name="Gonzalez J."/>
            <person name="Henrissat B."/>
            <person name="Kuo A."/>
            <person name="Liang C."/>
            <person name="Lipzen A."/>
            <person name="Lutzoni F."/>
            <person name="Magnuson J."/>
            <person name="Mondo S."/>
            <person name="Nolan M."/>
            <person name="Ohm R."/>
            <person name="Pangilinan J."/>
            <person name="Park H.-J."/>
            <person name="Ramirez L."/>
            <person name="Alfaro M."/>
            <person name="Sun H."/>
            <person name="Tritt A."/>
            <person name="Yoshinaga Y."/>
            <person name="Zwiers L.-H."/>
            <person name="Turgeon B."/>
            <person name="Goodwin S."/>
            <person name="Spatafora J."/>
            <person name="Crous P."/>
            <person name="Grigoriev I."/>
        </authorList>
    </citation>
    <scope>NUCLEOTIDE SEQUENCE</scope>
    <source>
        <strain evidence="2">CBS 121167</strain>
    </source>
</reference>
<feature type="compositionally biased region" description="Basic and acidic residues" evidence="1">
    <location>
        <begin position="487"/>
        <end position="496"/>
    </location>
</feature>
<dbReference type="RefSeq" id="XP_033396637.1">
    <property type="nucleotide sequence ID" value="XM_033542174.1"/>
</dbReference>
<proteinExistence type="predicted"/>
<dbReference type="GeneID" id="54299671"/>
<feature type="compositionally biased region" description="Polar residues" evidence="1">
    <location>
        <begin position="232"/>
        <end position="242"/>
    </location>
</feature>
<feature type="region of interest" description="Disordered" evidence="1">
    <location>
        <begin position="203"/>
        <end position="346"/>
    </location>
</feature>
<feature type="compositionally biased region" description="Gly residues" evidence="1">
    <location>
        <begin position="297"/>
        <end position="310"/>
    </location>
</feature>
<dbReference type="EMBL" id="ML995488">
    <property type="protein sequence ID" value="KAF2140924.1"/>
    <property type="molecule type" value="Genomic_DNA"/>
</dbReference>
<dbReference type="Proteomes" id="UP000799438">
    <property type="component" value="Unassembled WGS sequence"/>
</dbReference>
<organism evidence="2 3">
    <name type="scientific">Aplosporella prunicola CBS 121167</name>
    <dbReference type="NCBI Taxonomy" id="1176127"/>
    <lineage>
        <taxon>Eukaryota</taxon>
        <taxon>Fungi</taxon>
        <taxon>Dikarya</taxon>
        <taxon>Ascomycota</taxon>
        <taxon>Pezizomycotina</taxon>
        <taxon>Dothideomycetes</taxon>
        <taxon>Dothideomycetes incertae sedis</taxon>
        <taxon>Botryosphaeriales</taxon>
        <taxon>Aplosporellaceae</taxon>
        <taxon>Aplosporella</taxon>
    </lineage>
</organism>
<sequence length="505" mass="57694">MAAESSPWQCVSPFIHSNTPKICRRYLEPLYRKPSSLKKKREPYPPVTVSNTAHANERLVDCHWILTGLSQLHHNYSRAKKADFAALLAAIDRDIVEGYKTLPFEYDEQLYAAVKELLRLHQAEIARQKRVEEGEEEEQEEIPYKINVPDGRKFWKLLAESKNLKNIELAAWRRVFENYSSTGSLPTLDPTAPLRSLEERAEYKGRSEALREVHKHRVEKNSKNSEEERGASRTTQRETNLPNEDDNDGTSKTRKAATESTTRSSSRRMSTLHRHRNIGDRSDDEEEDDTSKRRHGYSGGGGNGGRGGSGVPSDDDGFSSDSSNGDRNRFSRGKRNGASRPSTSDRLAPWKETWWADRPPAFDFGETIFAANWESARMDRDMRRDLEMDETDETPPYPAPAEVPWKSRFQLPDATPWKQMFGEEYEREGVYSVTHLGREKCADFTLFRDCNLPESLAMPVKKVEVDKAASKKVYDVKPNAGQKRKGLPLEKEGETKARKRKSGRK</sequence>
<protein>
    <submittedName>
        <fullName evidence="2">Uncharacterized protein</fullName>
    </submittedName>
</protein>
<feature type="compositionally biased region" description="Low complexity" evidence="1">
    <location>
        <begin position="258"/>
        <end position="269"/>
    </location>
</feature>
<dbReference type="AlphaFoldDB" id="A0A6A6BCF8"/>
<evidence type="ECO:0000313" key="2">
    <source>
        <dbReference type="EMBL" id="KAF2140924.1"/>
    </source>
</evidence>
<name>A0A6A6BCF8_9PEZI</name>
<gene>
    <name evidence="2" type="ORF">K452DRAFT_298990</name>
</gene>
<accession>A0A6A6BCF8</accession>
<feature type="region of interest" description="Disordered" evidence="1">
    <location>
        <begin position="475"/>
        <end position="505"/>
    </location>
</feature>
<keyword evidence="3" id="KW-1185">Reference proteome</keyword>
<feature type="compositionally biased region" description="Basic and acidic residues" evidence="1">
    <location>
        <begin position="219"/>
        <end position="231"/>
    </location>
</feature>
<feature type="compositionally biased region" description="Basic and acidic residues" evidence="1">
    <location>
        <begin position="203"/>
        <end position="212"/>
    </location>
</feature>